<feature type="region of interest" description="Disordered" evidence="1">
    <location>
        <begin position="1"/>
        <end position="39"/>
    </location>
</feature>
<dbReference type="OrthoDB" id="5328696at2759"/>
<protein>
    <submittedName>
        <fullName evidence="2">Uncharacterized protein</fullName>
    </submittedName>
</protein>
<dbReference type="AlphaFoldDB" id="A0A3N4KL78"/>
<reference evidence="2 3" key="1">
    <citation type="journal article" date="2018" name="Nat. Ecol. Evol.">
        <title>Pezizomycetes genomes reveal the molecular basis of ectomycorrhizal truffle lifestyle.</title>
        <authorList>
            <person name="Murat C."/>
            <person name="Payen T."/>
            <person name="Noel B."/>
            <person name="Kuo A."/>
            <person name="Morin E."/>
            <person name="Chen J."/>
            <person name="Kohler A."/>
            <person name="Krizsan K."/>
            <person name="Balestrini R."/>
            <person name="Da Silva C."/>
            <person name="Montanini B."/>
            <person name="Hainaut M."/>
            <person name="Levati E."/>
            <person name="Barry K.W."/>
            <person name="Belfiori B."/>
            <person name="Cichocki N."/>
            <person name="Clum A."/>
            <person name="Dockter R.B."/>
            <person name="Fauchery L."/>
            <person name="Guy J."/>
            <person name="Iotti M."/>
            <person name="Le Tacon F."/>
            <person name="Lindquist E.A."/>
            <person name="Lipzen A."/>
            <person name="Malagnac F."/>
            <person name="Mello A."/>
            <person name="Molinier V."/>
            <person name="Miyauchi S."/>
            <person name="Poulain J."/>
            <person name="Riccioni C."/>
            <person name="Rubini A."/>
            <person name="Sitrit Y."/>
            <person name="Splivallo R."/>
            <person name="Traeger S."/>
            <person name="Wang M."/>
            <person name="Zifcakova L."/>
            <person name="Wipf D."/>
            <person name="Zambonelli A."/>
            <person name="Paolocci F."/>
            <person name="Nowrousian M."/>
            <person name="Ottonello S."/>
            <person name="Baldrian P."/>
            <person name="Spatafora J.W."/>
            <person name="Henrissat B."/>
            <person name="Nagy L.G."/>
            <person name="Aury J.M."/>
            <person name="Wincker P."/>
            <person name="Grigoriev I.V."/>
            <person name="Bonfante P."/>
            <person name="Martin F.M."/>
        </authorList>
    </citation>
    <scope>NUCLEOTIDE SEQUENCE [LARGE SCALE GENOMIC DNA]</scope>
    <source>
        <strain evidence="2 3">CCBAS932</strain>
    </source>
</reference>
<name>A0A3N4KL78_9PEZI</name>
<gene>
    <name evidence="2" type="ORF">P167DRAFT_575342</name>
</gene>
<dbReference type="EMBL" id="ML119136">
    <property type="protein sequence ID" value="RPB11324.1"/>
    <property type="molecule type" value="Genomic_DNA"/>
</dbReference>
<keyword evidence="3" id="KW-1185">Reference proteome</keyword>
<dbReference type="InParanoid" id="A0A3N4KL78"/>
<evidence type="ECO:0000256" key="1">
    <source>
        <dbReference type="SAM" id="MobiDB-lite"/>
    </source>
</evidence>
<evidence type="ECO:0000313" key="3">
    <source>
        <dbReference type="Proteomes" id="UP000277580"/>
    </source>
</evidence>
<dbReference type="Proteomes" id="UP000277580">
    <property type="component" value="Unassembled WGS sequence"/>
</dbReference>
<sequence length="484" mass="55780">MVGKRSRPKSPSGPSTNSLDALAQSAPSTAKSPFSFKIPNVKSPVHQKKVLTKGMGMRSEGRVVKMKPKEPDDAERLLESAMKEKVLKHAEIDLGVPECVDTKQEVPGQLEVKKKIPDHLEIKQGVPEHLDDKHEELESFDTKLETPAECQEKKLPTLIYDLINEFLSKNNYNITMMVEDKPCVVIRALKYVIESLSEMPGSSAGGSLTLTSAKNTADEICSRVSIPTNERMIYCCIYCDSHDDGLGFEELFDHIEAQHHHERQWHGSWRSAPWPRILPIRYAATVPHQDEGFKIVTDNMREILWKMNEFRMMHNYQRLALWFRLSLDWYIKFDGFKEPHCESFFRCALFIQEDTEHSIFKAIQCNLCGSSSSNYGTERWDIYDLKRHFKYAHARDEEFGIWMYKMIGLPPDWNLSSFGEEITDEDTRKQWLELWKLSGEGLEILEGLRKAREVKLAGEHAVSAMPFAGYDEKHIVWHPDDMLT</sequence>
<accession>A0A3N4KL78</accession>
<proteinExistence type="predicted"/>
<organism evidence="2 3">
    <name type="scientific">Morchella conica CCBAS932</name>
    <dbReference type="NCBI Taxonomy" id="1392247"/>
    <lineage>
        <taxon>Eukaryota</taxon>
        <taxon>Fungi</taxon>
        <taxon>Dikarya</taxon>
        <taxon>Ascomycota</taxon>
        <taxon>Pezizomycotina</taxon>
        <taxon>Pezizomycetes</taxon>
        <taxon>Pezizales</taxon>
        <taxon>Morchellaceae</taxon>
        <taxon>Morchella</taxon>
    </lineage>
</organism>
<evidence type="ECO:0000313" key="2">
    <source>
        <dbReference type="EMBL" id="RPB11324.1"/>
    </source>
</evidence>